<dbReference type="RefSeq" id="WP_054286808.1">
    <property type="nucleotide sequence ID" value="NZ_CYHA01000003.1"/>
</dbReference>
<keyword evidence="1" id="KW-0472">Membrane</keyword>
<evidence type="ECO:0000313" key="2">
    <source>
        <dbReference type="EMBL" id="CUA83849.1"/>
    </source>
</evidence>
<dbReference type="AlphaFoldDB" id="A0A0K6GZ02"/>
<evidence type="ECO:0000256" key="1">
    <source>
        <dbReference type="SAM" id="Phobius"/>
    </source>
</evidence>
<accession>A0A0K6GZ02</accession>
<name>A0A0K6GZ02_9NEIS</name>
<keyword evidence="3" id="KW-1185">Reference proteome</keyword>
<dbReference type="EMBL" id="CYHA01000003">
    <property type="protein sequence ID" value="CUA83849.1"/>
    <property type="molecule type" value="Genomic_DNA"/>
</dbReference>
<protein>
    <submittedName>
        <fullName evidence="2">Uncharacterized protein</fullName>
    </submittedName>
</protein>
<dbReference type="Proteomes" id="UP000243535">
    <property type="component" value="Unassembled WGS sequence"/>
</dbReference>
<proteinExistence type="predicted"/>
<keyword evidence="1" id="KW-0812">Transmembrane</keyword>
<feature type="transmembrane region" description="Helical" evidence="1">
    <location>
        <begin position="47"/>
        <end position="64"/>
    </location>
</feature>
<reference evidence="3" key="1">
    <citation type="submission" date="2015-08" db="EMBL/GenBank/DDBJ databases">
        <authorList>
            <person name="Varghese N."/>
        </authorList>
    </citation>
    <scope>NUCLEOTIDE SEQUENCE [LARGE SCALE GENOMIC DNA]</scope>
    <source>
        <strain evidence="3">DSM 17901</strain>
    </source>
</reference>
<organism evidence="2 3">
    <name type="scientific">Gulbenkiania indica</name>
    <dbReference type="NCBI Taxonomy" id="375574"/>
    <lineage>
        <taxon>Bacteria</taxon>
        <taxon>Pseudomonadati</taxon>
        <taxon>Pseudomonadota</taxon>
        <taxon>Betaproteobacteria</taxon>
        <taxon>Neisseriales</taxon>
        <taxon>Chromobacteriaceae</taxon>
        <taxon>Gulbenkiania</taxon>
    </lineage>
</organism>
<dbReference type="OrthoDB" id="2111593at2"/>
<sequence>MFFALMAATFAVALLTSLVTARFFDAAVNKILARIVGADLADAWRRYLRFAIVVVGVSGGVRLWELEKYITATRESAALELNGMRWTLEIYRTLIESLQSIAWMMLLFFLCAMIAYVIVRAIELKHQRPEE</sequence>
<evidence type="ECO:0000313" key="3">
    <source>
        <dbReference type="Proteomes" id="UP000243535"/>
    </source>
</evidence>
<keyword evidence="1" id="KW-1133">Transmembrane helix</keyword>
<feature type="transmembrane region" description="Helical" evidence="1">
    <location>
        <begin position="101"/>
        <end position="122"/>
    </location>
</feature>
<gene>
    <name evidence="2" type="ORF">Ga0061063_1919</name>
</gene>